<dbReference type="OrthoDB" id="5735764at2"/>
<protein>
    <submittedName>
        <fullName evidence="3">Peptidoglycan-binding protein</fullName>
    </submittedName>
</protein>
<proteinExistence type="predicted"/>
<dbReference type="RefSeq" id="WP_124155164.1">
    <property type="nucleotide sequence ID" value="NZ_CAWOLW010000053.1"/>
</dbReference>
<dbReference type="Pfam" id="PF01471">
    <property type="entry name" value="PG_binding_1"/>
    <property type="match status" value="1"/>
</dbReference>
<evidence type="ECO:0000313" key="4">
    <source>
        <dbReference type="Proteomes" id="UP000269154"/>
    </source>
</evidence>
<accession>A0A3N6RB11</accession>
<dbReference type="EMBL" id="RCBY01000146">
    <property type="protein sequence ID" value="RQH33450.1"/>
    <property type="molecule type" value="Genomic_DNA"/>
</dbReference>
<dbReference type="SUPFAM" id="SSF47090">
    <property type="entry name" value="PGBD-like"/>
    <property type="match status" value="1"/>
</dbReference>
<gene>
    <name evidence="3" type="ORF">D5R40_21750</name>
</gene>
<name>A0A3N6RB11_9CYAN</name>
<evidence type="ECO:0000259" key="2">
    <source>
        <dbReference type="Pfam" id="PF13529"/>
    </source>
</evidence>
<dbReference type="InterPro" id="IPR036366">
    <property type="entry name" value="PGBDSf"/>
</dbReference>
<dbReference type="Proteomes" id="UP000269154">
    <property type="component" value="Unassembled WGS sequence"/>
</dbReference>
<keyword evidence="4" id="KW-1185">Reference proteome</keyword>
<feature type="domain" description="Peptidase C39-like" evidence="2">
    <location>
        <begin position="179"/>
        <end position="301"/>
    </location>
</feature>
<dbReference type="Pfam" id="PF13529">
    <property type="entry name" value="Peptidase_C39_2"/>
    <property type="match status" value="1"/>
</dbReference>
<dbReference type="InterPro" id="IPR036365">
    <property type="entry name" value="PGBD-like_sf"/>
</dbReference>
<comment type="caution">
    <text evidence="3">The sequence shown here is derived from an EMBL/GenBank/DDBJ whole genome shotgun (WGS) entry which is preliminary data.</text>
</comment>
<dbReference type="Gene3D" id="1.10.101.10">
    <property type="entry name" value="PGBD-like superfamily/PGBD"/>
    <property type="match status" value="1"/>
</dbReference>
<feature type="domain" description="Peptidoglycan binding-like" evidence="1">
    <location>
        <begin position="26"/>
        <end position="77"/>
    </location>
</feature>
<evidence type="ECO:0000259" key="1">
    <source>
        <dbReference type="Pfam" id="PF01471"/>
    </source>
</evidence>
<dbReference type="InterPro" id="IPR039564">
    <property type="entry name" value="Peptidase_C39-like"/>
</dbReference>
<reference evidence="3 4" key="1">
    <citation type="journal article" date="2018" name="ACS Chem. Biol.">
        <title>Ketoreductase domain dysfunction expands chemodiversity: malyngamide biosynthesis in the cyanobacterium Okeania hirsuta.</title>
        <authorList>
            <person name="Moss N.A."/>
            <person name="Leao T."/>
            <person name="Rankin M."/>
            <person name="McCullough T.M."/>
            <person name="Qu P."/>
            <person name="Korobeynikov A."/>
            <person name="Smith J.L."/>
            <person name="Gerwick L."/>
            <person name="Gerwick W.H."/>
        </authorList>
    </citation>
    <scope>NUCLEOTIDE SEQUENCE [LARGE SCALE GENOMIC DNA]</scope>
    <source>
        <strain evidence="3 4">PAB10Feb10-1</strain>
    </source>
</reference>
<evidence type="ECO:0000313" key="3">
    <source>
        <dbReference type="EMBL" id="RQH33450.1"/>
    </source>
</evidence>
<dbReference type="Gene3D" id="3.90.70.10">
    <property type="entry name" value="Cysteine proteinases"/>
    <property type="match status" value="1"/>
</dbReference>
<dbReference type="AlphaFoldDB" id="A0A3N6RB11"/>
<dbReference type="InterPro" id="IPR002477">
    <property type="entry name" value="Peptidoglycan-bd-like"/>
</dbReference>
<sequence>MELKDFLGTDLKYDVKTLADDEHLTREIQAILIDLNMLNPPIDGIFGPLTTAALHRFQVDQKSGEAGYLGEKTIKKLFDAKEANIPASLIILKTKKDTILKSRPLQSSQLTESEKHHIPANQEFELLAYATVRNHFRIAFRNHKHNSSGIWYIHEKHIEIYENNQIVHPKHKPNTIRIKVPYKPKLDNWYNPTGLCNITSIASCLEFLQANRRSNYGQFEDELYEYALSQGYSRHNPHHLVKIVRDYGCQDTFKTNATIEEVQDYLIAGNPVAIHSYFTSFGHLIVGVGFDNEGLFIHDPYGEWFSTGYRTDLSGAYLHYSYRFIRNVCMPDGSFWVHFISK</sequence>
<organism evidence="3 4">
    <name type="scientific">Okeania hirsuta</name>
    <dbReference type="NCBI Taxonomy" id="1458930"/>
    <lineage>
        <taxon>Bacteria</taxon>
        <taxon>Bacillati</taxon>
        <taxon>Cyanobacteriota</taxon>
        <taxon>Cyanophyceae</taxon>
        <taxon>Oscillatoriophycideae</taxon>
        <taxon>Oscillatoriales</taxon>
        <taxon>Microcoleaceae</taxon>
        <taxon>Okeania</taxon>
    </lineage>
</organism>